<proteinExistence type="predicted"/>
<evidence type="ECO:0000256" key="1">
    <source>
        <dbReference type="SAM" id="SignalP"/>
    </source>
</evidence>
<feature type="signal peptide" evidence="1">
    <location>
        <begin position="1"/>
        <end position="16"/>
    </location>
</feature>
<dbReference type="AlphaFoldDB" id="A0A8S3D464"/>
<organism evidence="2 3">
    <name type="scientific">Rotaria magnacalcarata</name>
    <dbReference type="NCBI Taxonomy" id="392030"/>
    <lineage>
        <taxon>Eukaryota</taxon>
        <taxon>Metazoa</taxon>
        <taxon>Spiralia</taxon>
        <taxon>Gnathifera</taxon>
        <taxon>Rotifera</taxon>
        <taxon>Eurotatoria</taxon>
        <taxon>Bdelloidea</taxon>
        <taxon>Philodinida</taxon>
        <taxon>Philodinidae</taxon>
        <taxon>Rotaria</taxon>
    </lineage>
</organism>
<evidence type="ECO:0000313" key="3">
    <source>
        <dbReference type="Proteomes" id="UP000681720"/>
    </source>
</evidence>
<feature type="chain" id="PRO_5035761799" evidence="1">
    <location>
        <begin position="17"/>
        <end position="70"/>
    </location>
</feature>
<evidence type="ECO:0000313" key="2">
    <source>
        <dbReference type="EMBL" id="CAF4980141.1"/>
    </source>
</evidence>
<dbReference type="Proteomes" id="UP000681720">
    <property type="component" value="Unassembled WGS sequence"/>
</dbReference>
<gene>
    <name evidence="2" type="ORF">GIL414_LOCUS55976</name>
</gene>
<name>A0A8S3D464_9BILA</name>
<comment type="caution">
    <text evidence="2">The sequence shown here is derived from an EMBL/GenBank/DDBJ whole genome shotgun (WGS) entry which is preliminary data.</text>
</comment>
<accession>A0A8S3D464</accession>
<feature type="non-terminal residue" evidence="2">
    <location>
        <position position="1"/>
    </location>
</feature>
<sequence>LLVPLLLGSINAGAAGGPLPKPLGNGGGGGGGGAPLEIDMAKFKGGAGGILLFLFDELSPKYEYESDIRA</sequence>
<protein>
    <submittedName>
        <fullName evidence="2">Uncharacterized protein</fullName>
    </submittedName>
</protein>
<dbReference type="EMBL" id="CAJOBJ010199916">
    <property type="protein sequence ID" value="CAF4980141.1"/>
    <property type="molecule type" value="Genomic_DNA"/>
</dbReference>
<reference evidence="2" key="1">
    <citation type="submission" date="2021-02" db="EMBL/GenBank/DDBJ databases">
        <authorList>
            <person name="Nowell W R."/>
        </authorList>
    </citation>
    <scope>NUCLEOTIDE SEQUENCE</scope>
</reference>
<keyword evidence="1" id="KW-0732">Signal</keyword>